<dbReference type="Pfam" id="PF22381">
    <property type="entry name" value="Staph_reg_Sar_Rot"/>
    <property type="match status" value="1"/>
</dbReference>
<dbReference type="InterPro" id="IPR000835">
    <property type="entry name" value="HTH_MarR-typ"/>
</dbReference>
<comment type="caution">
    <text evidence="5">The sequence shown here is derived from an EMBL/GenBank/DDBJ whole genome shotgun (WGS) entry which is preliminary data.</text>
</comment>
<dbReference type="AlphaFoldDB" id="A0A4R1QK62"/>
<dbReference type="InterPro" id="IPR036388">
    <property type="entry name" value="WH-like_DNA-bd_sf"/>
</dbReference>
<proteinExistence type="predicted"/>
<dbReference type="Proteomes" id="UP000295184">
    <property type="component" value="Unassembled WGS sequence"/>
</dbReference>
<dbReference type="SUPFAM" id="SSF46785">
    <property type="entry name" value="Winged helix' DNA-binding domain"/>
    <property type="match status" value="1"/>
</dbReference>
<organism evidence="5 6">
    <name type="scientific">Allofournierella massiliensis</name>
    <dbReference type="NCBI Taxonomy" id="1650663"/>
    <lineage>
        <taxon>Bacteria</taxon>
        <taxon>Bacillati</taxon>
        <taxon>Bacillota</taxon>
        <taxon>Clostridia</taxon>
        <taxon>Eubacteriales</taxon>
        <taxon>Oscillospiraceae</taxon>
        <taxon>Allofournierella</taxon>
    </lineage>
</organism>
<dbReference type="GO" id="GO:0003700">
    <property type="term" value="F:DNA-binding transcription factor activity"/>
    <property type="evidence" value="ECO:0007669"/>
    <property type="project" value="InterPro"/>
</dbReference>
<reference evidence="5 6" key="1">
    <citation type="submission" date="2019-03" db="EMBL/GenBank/DDBJ databases">
        <title>Genomic Encyclopedia of Type Strains, Phase IV (KMG-IV): sequencing the most valuable type-strain genomes for metagenomic binning, comparative biology and taxonomic classification.</title>
        <authorList>
            <person name="Goeker M."/>
        </authorList>
    </citation>
    <scope>NUCLEOTIDE SEQUENCE [LARGE SCALE GENOMIC DNA]</scope>
    <source>
        <strain evidence="5 6">DSM 100451</strain>
    </source>
</reference>
<keyword evidence="1" id="KW-0805">Transcription regulation</keyword>
<keyword evidence="2" id="KW-0238">DNA-binding</keyword>
<evidence type="ECO:0000256" key="3">
    <source>
        <dbReference type="ARBA" id="ARBA00023163"/>
    </source>
</evidence>
<dbReference type="STRING" id="1650663.GCA_001486665_02241"/>
<evidence type="ECO:0000313" key="6">
    <source>
        <dbReference type="Proteomes" id="UP000295184"/>
    </source>
</evidence>
<dbReference type="OrthoDB" id="1858911at2"/>
<dbReference type="PANTHER" id="PTHR33164:SF43">
    <property type="entry name" value="HTH-TYPE TRANSCRIPTIONAL REPRESSOR YETL"/>
    <property type="match status" value="1"/>
</dbReference>
<keyword evidence="3" id="KW-0804">Transcription</keyword>
<dbReference type="GO" id="GO:0006950">
    <property type="term" value="P:response to stress"/>
    <property type="evidence" value="ECO:0007669"/>
    <property type="project" value="TreeGrafter"/>
</dbReference>
<dbReference type="Gene3D" id="1.10.10.10">
    <property type="entry name" value="Winged helix-like DNA-binding domain superfamily/Winged helix DNA-binding domain"/>
    <property type="match status" value="1"/>
</dbReference>
<dbReference type="InterPro" id="IPR039422">
    <property type="entry name" value="MarR/SlyA-like"/>
</dbReference>
<gene>
    <name evidence="5" type="ORF">EDD77_1242</name>
</gene>
<dbReference type="InterPro" id="IPR036390">
    <property type="entry name" value="WH_DNA-bd_sf"/>
</dbReference>
<dbReference type="PANTHER" id="PTHR33164">
    <property type="entry name" value="TRANSCRIPTIONAL REGULATOR, MARR FAMILY"/>
    <property type="match status" value="1"/>
</dbReference>
<evidence type="ECO:0000256" key="1">
    <source>
        <dbReference type="ARBA" id="ARBA00023015"/>
    </source>
</evidence>
<evidence type="ECO:0000259" key="4">
    <source>
        <dbReference type="SMART" id="SM00347"/>
    </source>
</evidence>
<evidence type="ECO:0000256" key="2">
    <source>
        <dbReference type="ARBA" id="ARBA00023125"/>
    </source>
</evidence>
<accession>A0A4R1QK62</accession>
<dbReference type="EMBL" id="SLUM01000024">
    <property type="protein sequence ID" value="TCL54038.1"/>
    <property type="molecule type" value="Genomic_DNA"/>
</dbReference>
<dbReference type="InterPro" id="IPR055166">
    <property type="entry name" value="Transc_reg_Sar_Rot_HTH"/>
</dbReference>
<protein>
    <submittedName>
        <fullName evidence="5">MarR family protein</fullName>
    </submittedName>
</protein>
<sequence length="150" mass="17583">MELEWTDMARRQQQLQKIMRALLPPRRSVLTTSECELLALLYLRPEQNTPVMLSQSSGMKKEAVSRCLKSLSEKECIRKERQPEDERSYRLYLTDKGLAELKQSYESILQPFYDLWRSAGPDFEAFLEYTGRLAAHIEEGEEKNVDHEVL</sequence>
<dbReference type="RefSeq" id="WP_058965258.1">
    <property type="nucleotide sequence ID" value="NZ_CABKVM010000017.1"/>
</dbReference>
<feature type="domain" description="HTH marR-type" evidence="4">
    <location>
        <begin position="26"/>
        <end position="124"/>
    </location>
</feature>
<name>A0A4R1QK62_9FIRM</name>
<evidence type="ECO:0000313" key="5">
    <source>
        <dbReference type="EMBL" id="TCL54038.1"/>
    </source>
</evidence>
<dbReference type="SMART" id="SM00347">
    <property type="entry name" value="HTH_MARR"/>
    <property type="match status" value="1"/>
</dbReference>